<proteinExistence type="predicted"/>
<evidence type="ECO:0000313" key="2">
    <source>
        <dbReference type="EMBL" id="NMM96687.1"/>
    </source>
</evidence>
<keyword evidence="1" id="KW-1133">Transmembrane helix</keyword>
<keyword evidence="3" id="KW-1185">Reference proteome</keyword>
<accession>A0A7Y0EUI3</accession>
<evidence type="ECO:0008006" key="4">
    <source>
        <dbReference type="Google" id="ProtNLM"/>
    </source>
</evidence>
<dbReference type="RefSeq" id="WP_169080592.1">
    <property type="nucleotide sequence ID" value="NZ_JAAIIF010000013.1"/>
</dbReference>
<reference evidence="2 3" key="1">
    <citation type="submission" date="2020-02" db="EMBL/GenBank/DDBJ databases">
        <title>Characterization of phylogenetic diversity of novel bifidobacterial species isolated in Czech ZOOs.</title>
        <authorList>
            <person name="Lugli G.A."/>
            <person name="Vera N.B."/>
            <person name="Ventura M."/>
        </authorList>
    </citation>
    <scope>NUCLEOTIDE SEQUENCE [LARGE SCALE GENOMIC DNA]</scope>
    <source>
        <strain evidence="2 3">DSM 109960</strain>
    </source>
</reference>
<feature type="transmembrane region" description="Helical" evidence="1">
    <location>
        <begin position="63"/>
        <end position="82"/>
    </location>
</feature>
<keyword evidence="1" id="KW-0812">Transmembrane</keyword>
<keyword evidence="1" id="KW-0472">Membrane</keyword>
<gene>
    <name evidence="2" type="ORF">G1C98_1423</name>
</gene>
<dbReference type="Gene3D" id="3.30.565.10">
    <property type="entry name" value="Histidine kinase-like ATPase, C-terminal domain"/>
    <property type="match status" value="1"/>
</dbReference>
<protein>
    <recommendedName>
        <fullName evidence="4">Histidine kinase</fullName>
    </recommendedName>
</protein>
<dbReference type="InterPro" id="IPR036890">
    <property type="entry name" value="HATPase_C_sf"/>
</dbReference>
<dbReference type="Proteomes" id="UP000529710">
    <property type="component" value="Unassembled WGS sequence"/>
</dbReference>
<sequence>MSNQEKAAATKRDSDSAGVRGFLHEVFLDKDDIEHERRFDCRSLPLIAVALAAGWLYSRDGNAAYACVSAVFAIAYAVYFIVNRGAYIVHVIRGERVIPDSAGAGAKQPWNPAWLRLMTSFIDNDIAYALIGGYGIPLAGTAVMVVYGIYGWHWLAVLGIALCIVYAAYWLCYAFVAMHRRLVDALRDRNSRLEQAQYRMSMMERDTMLASKTHDTVTGGLSYIAFVAQQHADDPQISDTERAAWQRIDETAQHTMDNVHAVIDILGHADEAESLRADAGNRNRLAVQNGSFSDTVRAHCKEGDNRLHSLGFAGESHVAETGKLFGIGRERTDECVRLLDELYSNIAGHADPSQPYAIFVNIESDHLNSHLHVTETNSIPESDEGRACRKPVSGKGLAFHRDAIERSGGTLRTSQEDDTWTLSADIPLEGR</sequence>
<comment type="caution">
    <text evidence="2">The sequence shown here is derived from an EMBL/GenBank/DDBJ whole genome shotgun (WGS) entry which is preliminary data.</text>
</comment>
<evidence type="ECO:0000256" key="1">
    <source>
        <dbReference type="SAM" id="Phobius"/>
    </source>
</evidence>
<dbReference type="EMBL" id="JAAIIF010000013">
    <property type="protein sequence ID" value="NMM96687.1"/>
    <property type="molecule type" value="Genomic_DNA"/>
</dbReference>
<organism evidence="2 3">
    <name type="scientific">Bifidobacterium erythrocebi</name>
    <dbReference type="NCBI Taxonomy" id="2675325"/>
    <lineage>
        <taxon>Bacteria</taxon>
        <taxon>Bacillati</taxon>
        <taxon>Actinomycetota</taxon>
        <taxon>Actinomycetes</taxon>
        <taxon>Bifidobacteriales</taxon>
        <taxon>Bifidobacteriaceae</taxon>
        <taxon>Bifidobacterium</taxon>
    </lineage>
</organism>
<name>A0A7Y0EUI3_9BIFI</name>
<dbReference type="AlphaFoldDB" id="A0A7Y0EUI3"/>
<feature type="transmembrane region" description="Helical" evidence="1">
    <location>
        <begin position="156"/>
        <end position="177"/>
    </location>
</feature>
<feature type="transmembrane region" description="Helical" evidence="1">
    <location>
        <begin position="126"/>
        <end position="150"/>
    </location>
</feature>
<evidence type="ECO:0000313" key="3">
    <source>
        <dbReference type="Proteomes" id="UP000529710"/>
    </source>
</evidence>